<evidence type="ECO:0008006" key="3">
    <source>
        <dbReference type="Google" id="ProtNLM"/>
    </source>
</evidence>
<dbReference type="PROSITE" id="PS51257">
    <property type="entry name" value="PROKAR_LIPOPROTEIN"/>
    <property type="match status" value="1"/>
</dbReference>
<keyword evidence="2" id="KW-1185">Reference proteome</keyword>
<dbReference type="EMBL" id="CP036349">
    <property type="protein sequence ID" value="QDV72613.1"/>
    <property type="molecule type" value="Genomic_DNA"/>
</dbReference>
<sequence>MIHRYSQSLPIALLAFTIGCGDGRPPLYPVSGTVRFTTGEPVRNATIEFVPKASGPSPRGRIDADGNFVLGTYKNDDGAQAGDYHVVVVQALPPDAAANTQMLGDEHAGHGRMQVVALKHASPSTSGVSYTVTPPGAQDAEIVVEAR</sequence>
<dbReference type="KEGG" id="bmei:Spa11_07930"/>
<reference evidence="1 2" key="1">
    <citation type="submission" date="2019-02" db="EMBL/GenBank/DDBJ databases">
        <title>Deep-cultivation of Planctomycetes and their phenomic and genomic characterization uncovers novel biology.</title>
        <authorList>
            <person name="Wiegand S."/>
            <person name="Jogler M."/>
            <person name="Boedeker C."/>
            <person name="Pinto D."/>
            <person name="Vollmers J."/>
            <person name="Rivas-Marin E."/>
            <person name="Kohn T."/>
            <person name="Peeters S.H."/>
            <person name="Heuer A."/>
            <person name="Rast P."/>
            <person name="Oberbeckmann S."/>
            <person name="Bunk B."/>
            <person name="Jeske O."/>
            <person name="Meyerdierks A."/>
            <person name="Storesund J.E."/>
            <person name="Kallscheuer N."/>
            <person name="Luecker S."/>
            <person name="Lage O.M."/>
            <person name="Pohl T."/>
            <person name="Merkel B.J."/>
            <person name="Hornburger P."/>
            <person name="Mueller R.-W."/>
            <person name="Bruemmer F."/>
            <person name="Labrenz M."/>
            <person name="Spormann A.M."/>
            <person name="Op den Camp H."/>
            <person name="Overmann J."/>
            <person name="Amann R."/>
            <person name="Jetten M.S.M."/>
            <person name="Mascher T."/>
            <person name="Medema M.H."/>
            <person name="Devos D.P."/>
            <person name="Kaster A.-K."/>
            <person name="Ovreas L."/>
            <person name="Rohde M."/>
            <person name="Galperin M.Y."/>
            <person name="Jogler C."/>
        </authorList>
    </citation>
    <scope>NUCLEOTIDE SEQUENCE [LARGE SCALE GENOMIC DNA]</scope>
    <source>
        <strain evidence="1 2">Spa11</strain>
    </source>
</reference>
<protein>
    <recommendedName>
        <fullName evidence="3">Carboxypeptidase regulatory-like domain-containing protein</fullName>
    </recommendedName>
</protein>
<accession>A0A518K487</accession>
<proteinExistence type="predicted"/>
<dbReference type="RefSeq" id="WP_145108180.1">
    <property type="nucleotide sequence ID" value="NZ_CP036349.1"/>
</dbReference>
<evidence type="ECO:0000313" key="2">
    <source>
        <dbReference type="Proteomes" id="UP000316426"/>
    </source>
</evidence>
<evidence type="ECO:0000313" key="1">
    <source>
        <dbReference type="EMBL" id="QDV72613.1"/>
    </source>
</evidence>
<organism evidence="1 2">
    <name type="scientific">Botrimarina mediterranea</name>
    <dbReference type="NCBI Taxonomy" id="2528022"/>
    <lineage>
        <taxon>Bacteria</taxon>
        <taxon>Pseudomonadati</taxon>
        <taxon>Planctomycetota</taxon>
        <taxon>Planctomycetia</taxon>
        <taxon>Pirellulales</taxon>
        <taxon>Lacipirellulaceae</taxon>
        <taxon>Botrimarina</taxon>
    </lineage>
</organism>
<dbReference type="AlphaFoldDB" id="A0A518K487"/>
<name>A0A518K487_9BACT</name>
<dbReference type="Proteomes" id="UP000316426">
    <property type="component" value="Chromosome"/>
</dbReference>
<gene>
    <name evidence="1" type="ORF">Spa11_07930</name>
</gene>